<name>A0A6A6ZZF2_9PLEO</name>
<dbReference type="EMBL" id="MU006227">
    <property type="protein sequence ID" value="KAF2825817.1"/>
    <property type="molecule type" value="Genomic_DNA"/>
</dbReference>
<organism evidence="1 2">
    <name type="scientific">Ophiobolus disseminans</name>
    <dbReference type="NCBI Taxonomy" id="1469910"/>
    <lineage>
        <taxon>Eukaryota</taxon>
        <taxon>Fungi</taxon>
        <taxon>Dikarya</taxon>
        <taxon>Ascomycota</taxon>
        <taxon>Pezizomycotina</taxon>
        <taxon>Dothideomycetes</taxon>
        <taxon>Pleosporomycetidae</taxon>
        <taxon>Pleosporales</taxon>
        <taxon>Pleosporineae</taxon>
        <taxon>Phaeosphaeriaceae</taxon>
        <taxon>Ophiobolus</taxon>
    </lineage>
</organism>
<protein>
    <recommendedName>
        <fullName evidence="3">HTH CENPB-type domain-containing protein</fullName>
    </recommendedName>
</protein>
<dbReference type="Proteomes" id="UP000799424">
    <property type="component" value="Unassembled WGS sequence"/>
</dbReference>
<evidence type="ECO:0000313" key="1">
    <source>
        <dbReference type="EMBL" id="KAF2825817.1"/>
    </source>
</evidence>
<accession>A0A6A6ZZF2</accession>
<dbReference type="OrthoDB" id="3782394at2759"/>
<proteinExistence type="predicted"/>
<gene>
    <name evidence="1" type="ORF">CC86DRAFT_418355</name>
</gene>
<evidence type="ECO:0008006" key="3">
    <source>
        <dbReference type="Google" id="ProtNLM"/>
    </source>
</evidence>
<dbReference type="AlphaFoldDB" id="A0A6A6ZZF2"/>
<keyword evidence="2" id="KW-1185">Reference proteome</keyword>
<reference evidence="1" key="1">
    <citation type="journal article" date="2020" name="Stud. Mycol.">
        <title>101 Dothideomycetes genomes: a test case for predicting lifestyles and emergence of pathogens.</title>
        <authorList>
            <person name="Haridas S."/>
            <person name="Albert R."/>
            <person name="Binder M."/>
            <person name="Bloem J."/>
            <person name="Labutti K."/>
            <person name="Salamov A."/>
            <person name="Andreopoulos B."/>
            <person name="Baker S."/>
            <person name="Barry K."/>
            <person name="Bills G."/>
            <person name="Bluhm B."/>
            <person name="Cannon C."/>
            <person name="Castanera R."/>
            <person name="Culley D."/>
            <person name="Daum C."/>
            <person name="Ezra D."/>
            <person name="Gonzalez J."/>
            <person name="Henrissat B."/>
            <person name="Kuo A."/>
            <person name="Liang C."/>
            <person name="Lipzen A."/>
            <person name="Lutzoni F."/>
            <person name="Magnuson J."/>
            <person name="Mondo S."/>
            <person name="Nolan M."/>
            <person name="Ohm R."/>
            <person name="Pangilinan J."/>
            <person name="Park H.-J."/>
            <person name="Ramirez L."/>
            <person name="Alfaro M."/>
            <person name="Sun H."/>
            <person name="Tritt A."/>
            <person name="Yoshinaga Y."/>
            <person name="Zwiers L.-H."/>
            <person name="Turgeon B."/>
            <person name="Goodwin S."/>
            <person name="Spatafora J."/>
            <person name="Crous P."/>
            <person name="Grigoriev I."/>
        </authorList>
    </citation>
    <scope>NUCLEOTIDE SEQUENCE</scope>
    <source>
        <strain evidence="1">CBS 113818</strain>
    </source>
</reference>
<sequence>MAPNAFKISKYAAEVAELQDHALHLQQFTNPNIAFYARAHNYPNYYRLRRLYLNKPTRSDRKPPNYRLSEEQDLALEHYLDAIDAIGWGIYRSLVTQQAYALLEVSHVGLGEAPPPLGKNWGQRWLKHHPKYRHVKAKPTEIQRKLAQEEPEALRRWFTRL</sequence>
<evidence type="ECO:0000313" key="2">
    <source>
        <dbReference type="Proteomes" id="UP000799424"/>
    </source>
</evidence>